<protein>
    <submittedName>
        <fullName evidence="2">Uncharacterized protein</fullName>
    </submittedName>
</protein>
<dbReference type="OrthoDB" id="5239553at2759"/>
<keyword evidence="3" id="KW-1185">Reference proteome</keyword>
<organism evidence="2 3">
    <name type="scientific">Neohortaea acidophila</name>
    <dbReference type="NCBI Taxonomy" id="245834"/>
    <lineage>
        <taxon>Eukaryota</taxon>
        <taxon>Fungi</taxon>
        <taxon>Dikarya</taxon>
        <taxon>Ascomycota</taxon>
        <taxon>Pezizomycotina</taxon>
        <taxon>Dothideomycetes</taxon>
        <taxon>Dothideomycetidae</taxon>
        <taxon>Mycosphaerellales</taxon>
        <taxon>Teratosphaeriaceae</taxon>
        <taxon>Neohortaea</taxon>
    </lineage>
</organism>
<proteinExistence type="predicted"/>
<feature type="transmembrane region" description="Helical" evidence="1">
    <location>
        <begin position="12"/>
        <end position="35"/>
    </location>
</feature>
<keyword evidence="1" id="KW-0472">Membrane</keyword>
<reference evidence="2" key="1">
    <citation type="journal article" date="2020" name="Stud. Mycol.">
        <title>101 Dothideomycetes genomes: a test case for predicting lifestyles and emergence of pathogens.</title>
        <authorList>
            <person name="Haridas S."/>
            <person name="Albert R."/>
            <person name="Binder M."/>
            <person name="Bloem J."/>
            <person name="Labutti K."/>
            <person name="Salamov A."/>
            <person name="Andreopoulos B."/>
            <person name="Baker S."/>
            <person name="Barry K."/>
            <person name="Bills G."/>
            <person name="Bluhm B."/>
            <person name="Cannon C."/>
            <person name="Castanera R."/>
            <person name="Culley D."/>
            <person name="Daum C."/>
            <person name="Ezra D."/>
            <person name="Gonzalez J."/>
            <person name="Henrissat B."/>
            <person name="Kuo A."/>
            <person name="Liang C."/>
            <person name="Lipzen A."/>
            <person name="Lutzoni F."/>
            <person name="Magnuson J."/>
            <person name="Mondo S."/>
            <person name="Nolan M."/>
            <person name="Ohm R."/>
            <person name="Pangilinan J."/>
            <person name="Park H.-J."/>
            <person name="Ramirez L."/>
            <person name="Alfaro M."/>
            <person name="Sun H."/>
            <person name="Tritt A."/>
            <person name="Yoshinaga Y."/>
            <person name="Zwiers L.-H."/>
            <person name="Turgeon B."/>
            <person name="Goodwin S."/>
            <person name="Spatafora J."/>
            <person name="Crous P."/>
            <person name="Grigoriev I."/>
        </authorList>
    </citation>
    <scope>NUCLEOTIDE SEQUENCE</scope>
    <source>
        <strain evidence="2">CBS 113389</strain>
    </source>
</reference>
<keyword evidence="1" id="KW-1133">Transmembrane helix</keyword>
<dbReference type="AlphaFoldDB" id="A0A6A6Q1C5"/>
<name>A0A6A6Q1C5_9PEZI</name>
<feature type="transmembrane region" description="Helical" evidence="1">
    <location>
        <begin position="122"/>
        <end position="140"/>
    </location>
</feature>
<feature type="transmembrane region" description="Helical" evidence="1">
    <location>
        <begin position="41"/>
        <end position="63"/>
    </location>
</feature>
<sequence length="267" mass="29968">MSLGQTCLRTAWLFQALSAAPVLLFLGTEAFTHFLSSIEAIYDFVMSLLTSLMAAGIIFVVLVQRQLRGSAAASKHLTLKFESAKAVLATGLWVWMMLDVGFNPLNNYRFFDRGLRLQATGFASILLLILYYPTVVYAAMQCRSVGGGDVEVALEEADEASPLLLSQKPPGRLGRMFRRLSNFKASQHPKMCYGWLWHYTYCGCQVKNVVHQCSASPAFDEMHCKEFEVDKKRTEYVMDLCSKCYVQIQAGYEKANPNKVEQGLKRA</sequence>
<evidence type="ECO:0000313" key="3">
    <source>
        <dbReference type="Proteomes" id="UP000799767"/>
    </source>
</evidence>
<accession>A0A6A6Q1C5</accession>
<dbReference type="EMBL" id="MU001633">
    <property type="protein sequence ID" value="KAF2485789.1"/>
    <property type="molecule type" value="Genomic_DNA"/>
</dbReference>
<evidence type="ECO:0000256" key="1">
    <source>
        <dbReference type="SAM" id="Phobius"/>
    </source>
</evidence>
<evidence type="ECO:0000313" key="2">
    <source>
        <dbReference type="EMBL" id="KAF2485789.1"/>
    </source>
</evidence>
<feature type="transmembrane region" description="Helical" evidence="1">
    <location>
        <begin position="84"/>
        <end position="102"/>
    </location>
</feature>
<dbReference type="GeneID" id="54477844"/>
<keyword evidence="1" id="KW-0812">Transmembrane</keyword>
<dbReference type="Proteomes" id="UP000799767">
    <property type="component" value="Unassembled WGS sequence"/>
</dbReference>
<dbReference type="RefSeq" id="XP_033592358.1">
    <property type="nucleotide sequence ID" value="XM_033736842.1"/>
</dbReference>
<gene>
    <name evidence="2" type="ORF">BDY17DRAFT_322601</name>
</gene>